<name>A0A0G0NX00_9BACT</name>
<evidence type="ECO:0000313" key="8">
    <source>
        <dbReference type="EMBL" id="KKQ90394.1"/>
    </source>
</evidence>
<dbReference type="SUPFAM" id="SSF50249">
    <property type="entry name" value="Nucleic acid-binding proteins"/>
    <property type="match status" value="1"/>
</dbReference>
<comment type="similarity">
    <text evidence="1 4">Belongs to the IF-1 family.</text>
</comment>
<dbReference type="Pfam" id="PF01176">
    <property type="entry name" value="eIF-1a"/>
    <property type="match status" value="1"/>
</dbReference>
<dbReference type="EMBL" id="LBVO01000007">
    <property type="protein sequence ID" value="KKQ90394.1"/>
    <property type="molecule type" value="Genomic_DNA"/>
</dbReference>
<dbReference type="InterPro" id="IPR004368">
    <property type="entry name" value="TIF_IF1"/>
</dbReference>
<evidence type="ECO:0000259" key="7">
    <source>
        <dbReference type="PROSITE" id="PS50832"/>
    </source>
</evidence>
<keyword evidence="4" id="KW-0694">RNA-binding</keyword>
<keyword evidence="4" id="KW-0963">Cytoplasm</keyword>
<evidence type="ECO:0000256" key="4">
    <source>
        <dbReference type="HAMAP-Rule" id="MF_00075"/>
    </source>
</evidence>
<evidence type="ECO:0000256" key="2">
    <source>
        <dbReference type="ARBA" id="ARBA00022540"/>
    </source>
</evidence>
<dbReference type="GO" id="GO:0043022">
    <property type="term" value="F:ribosome binding"/>
    <property type="evidence" value="ECO:0007669"/>
    <property type="project" value="UniProtKB-UniRule"/>
</dbReference>
<dbReference type="PANTHER" id="PTHR33370:SF1">
    <property type="entry name" value="TRANSLATION INITIATION FACTOR IF-1, CHLOROPLASTIC"/>
    <property type="match status" value="1"/>
</dbReference>
<dbReference type="InterPro" id="IPR012340">
    <property type="entry name" value="NA-bd_OB-fold"/>
</dbReference>
<dbReference type="AlphaFoldDB" id="A0A0G0NX00"/>
<keyword evidence="2 4" id="KW-0396">Initiation factor</keyword>
<gene>
    <name evidence="4" type="primary">infA</name>
    <name evidence="8" type="ORF">UT11_C0007G0036</name>
</gene>
<keyword evidence="4" id="KW-0699">rRNA-binding</keyword>
<comment type="function">
    <text evidence="4">One of the essential components for the initiation of protein synthesis. Stabilizes the binding of IF-2 and IF-3 on the 30S subunit to which N-formylmethionyl-tRNA(fMet) subsequently binds. Helps modulate mRNA selection, yielding the 30S pre-initiation complex (PIC). Upon addition of the 50S ribosomal subunit IF-1, IF-2 and IF-3 are released leaving the mature 70S translation initiation complex.</text>
</comment>
<dbReference type="Gene3D" id="2.40.50.140">
    <property type="entry name" value="Nucleic acid-binding proteins"/>
    <property type="match status" value="1"/>
</dbReference>
<dbReference type="CDD" id="cd04451">
    <property type="entry name" value="S1_IF1"/>
    <property type="match status" value="1"/>
</dbReference>
<feature type="region of interest" description="Disordered" evidence="6">
    <location>
        <begin position="78"/>
        <end position="107"/>
    </location>
</feature>
<dbReference type="PANTHER" id="PTHR33370">
    <property type="entry name" value="TRANSLATION INITIATION FACTOR IF-1, CHLOROPLASTIC"/>
    <property type="match status" value="1"/>
</dbReference>
<evidence type="ECO:0000313" key="9">
    <source>
        <dbReference type="Proteomes" id="UP000033934"/>
    </source>
</evidence>
<dbReference type="GO" id="GO:0003743">
    <property type="term" value="F:translation initiation factor activity"/>
    <property type="evidence" value="ECO:0007669"/>
    <property type="project" value="UniProtKB-UniRule"/>
</dbReference>
<dbReference type="GO" id="GO:0019843">
    <property type="term" value="F:rRNA binding"/>
    <property type="evidence" value="ECO:0007669"/>
    <property type="project" value="UniProtKB-UniRule"/>
</dbReference>
<reference evidence="8 9" key="1">
    <citation type="journal article" date="2015" name="Nature">
        <title>rRNA introns, odd ribosomes, and small enigmatic genomes across a large radiation of phyla.</title>
        <authorList>
            <person name="Brown C.T."/>
            <person name="Hug L.A."/>
            <person name="Thomas B.C."/>
            <person name="Sharon I."/>
            <person name="Castelle C.J."/>
            <person name="Singh A."/>
            <person name="Wilkins M.J."/>
            <person name="Williams K.H."/>
            <person name="Banfield J.F."/>
        </authorList>
    </citation>
    <scope>NUCLEOTIDE SEQUENCE [LARGE SCALE GENOMIC DNA]</scope>
</reference>
<dbReference type="HAMAP" id="MF_00075">
    <property type="entry name" value="IF_1"/>
    <property type="match status" value="1"/>
</dbReference>
<evidence type="ECO:0000256" key="3">
    <source>
        <dbReference type="ARBA" id="ARBA00022917"/>
    </source>
</evidence>
<evidence type="ECO:0000256" key="5">
    <source>
        <dbReference type="NCBIfam" id="TIGR00008"/>
    </source>
</evidence>
<comment type="caution">
    <text evidence="8">The sequence shown here is derived from an EMBL/GenBank/DDBJ whole genome shotgun (WGS) entry which is preliminary data.</text>
</comment>
<proteinExistence type="inferred from homology"/>
<dbReference type="GO" id="GO:0005829">
    <property type="term" value="C:cytosol"/>
    <property type="evidence" value="ECO:0007669"/>
    <property type="project" value="TreeGrafter"/>
</dbReference>
<dbReference type="InterPro" id="IPR006196">
    <property type="entry name" value="RNA-binding_domain_S1_IF1"/>
</dbReference>
<feature type="domain" description="S1-like" evidence="7">
    <location>
        <begin position="1"/>
        <end position="72"/>
    </location>
</feature>
<keyword evidence="3 4" id="KW-0648">Protein biosynthesis</keyword>
<evidence type="ECO:0000256" key="1">
    <source>
        <dbReference type="ARBA" id="ARBA00010939"/>
    </source>
</evidence>
<accession>A0A0G0NX00</accession>
<comment type="subunit">
    <text evidence="4">Component of the 30S ribosomal translation pre-initiation complex which assembles on the 30S ribosome in the order IF-2 and IF-3, IF-1 and N-formylmethionyl-tRNA(fMet); mRNA recruitment can occur at any time during PIC assembly.</text>
</comment>
<protein>
    <recommendedName>
        <fullName evidence="4 5">Translation initiation factor IF-1</fullName>
    </recommendedName>
</protein>
<dbReference type="NCBIfam" id="TIGR00008">
    <property type="entry name" value="infA"/>
    <property type="match status" value="1"/>
</dbReference>
<sequence>MSKDTTILVVGEVIEALRDAAFRIELESGIVVLGHLSGKMRMNFIKIIPGDWVEIELSTYDPTKGRIVKRLSTADSKRLSREKQTLKQQKINEMQNEANAEEPAINQ</sequence>
<comment type="subcellular location">
    <subcellularLocation>
        <location evidence="4">Cytoplasm</location>
    </subcellularLocation>
</comment>
<evidence type="ECO:0000256" key="6">
    <source>
        <dbReference type="SAM" id="MobiDB-lite"/>
    </source>
</evidence>
<organism evidence="8 9">
    <name type="scientific">Berkelbacteria bacterium GW2011_GWA2_38_9</name>
    <dbReference type="NCBI Taxonomy" id="1618334"/>
    <lineage>
        <taxon>Bacteria</taxon>
        <taxon>Candidatus Berkelbacteria</taxon>
    </lineage>
</organism>
<feature type="compositionally biased region" description="Polar residues" evidence="6">
    <location>
        <begin position="86"/>
        <end position="98"/>
    </location>
</feature>
<dbReference type="PROSITE" id="PS50832">
    <property type="entry name" value="S1_IF1_TYPE"/>
    <property type="match status" value="1"/>
</dbReference>
<dbReference type="FunFam" id="2.40.50.140:FF:000002">
    <property type="entry name" value="Translation initiation factor IF-1"/>
    <property type="match status" value="1"/>
</dbReference>
<dbReference type="Proteomes" id="UP000033934">
    <property type="component" value="Unassembled WGS sequence"/>
</dbReference>